<evidence type="ECO:0000313" key="2">
    <source>
        <dbReference type="EMBL" id="ORY31424.1"/>
    </source>
</evidence>
<evidence type="ECO:0000256" key="1">
    <source>
        <dbReference type="SAM" id="SignalP"/>
    </source>
</evidence>
<dbReference type="InParanoid" id="A0A1Y2B9I7"/>
<feature type="chain" id="PRO_5012982819" description="Purple acid phosphatase N-terminal domain-containing protein" evidence="1">
    <location>
        <begin position="23"/>
        <end position="137"/>
    </location>
</feature>
<accession>A0A1Y2B9I7</accession>
<name>A0A1Y2B9I7_9TREE</name>
<sequence>MLHRLSLFLLLILSISLTFTSAAPIPPHHSSYYPYKPVELTTHFRGSVVPAQTSVQIAWTGGSGQGYEVYYIPQWPGQKTYAPVDIARTSGNSVTWQTPSIDRWPEGTTFIVGVNDVLEGSGSSWYALTRLLNFVAS</sequence>
<comment type="caution">
    <text evidence="2">The sequence shown here is derived from an EMBL/GenBank/DDBJ whole genome shotgun (WGS) entry which is preliminary data.</text>
</comment>
<dbReference type="Proteomes" id="UP000193986">
    <property type="component" value="Unassembled WGS sequence"/>
</dbReference>
<protein>
    <recommendedName>
        <fullName evidence="4">Purple acid phosphatase N-terminal domain-containing protein</fullName>
    </recommendedName>
</protein>
<evidence type="ECO:0000313" key="3">
    <source>
        <dbReference type="Proteomes" id="UP000193986"/>
    </source>
</evidence>
<dbReference type="OrthoDB" id="2566935at2759"/>
<feature type="signal peptide" evidence="1">
    <location>
        <begin position="1"/>
        <end position="22"/>
    </location>
</feature>
<keyword evidence="3" id="KW-1185">Reference proteome</keyword>
<evidence type="ECO:0008006" key="4">
    <source>
        <dbReference type="Google" id="ProtNLM"/>
    </source>
</evidence>
<organism evidence="2 3">
    <name type="scientific">Naematelia encephala</name>
    <dbReference type="NCBI Taxonomy" id="71784"/>
    <lineage>
        <taxon>Eukaryota</taxon>
        <taxon>Fungi</taxon>
        <taxon>Dikarya</taxon>
        <taxon>Basidiomycota</taxon>
        <taxon>Agaricomycotina</taxon>
        <taxon>Tremellomycetes</taxon>
        <taxon>Tremellales</taxon>
        <taxon>Naemateliaceae</taxon>
        <taxon>Naematelia</taxon>
    </lineage>
</organism>
<gene>
    <name evidence="2" type="ORF">BCR39DRAFT_526636</name>
</gene>
<reference evidence="2 3" key="1">
    <citation type="submission" date="2016-07" db="EMBL/GenBank/DDBJ databases">
        <title>Pervasive Adenine N6-methylation of Active Genes in Fungi.</title>
        <authorList>
            <consortium name="DOE Joint Genome Institute"/>
            <person name="Mondo S.J."/>
            <person name="Dannebaum R.O."/>
            <person name="Kuo R.C."/>
            <person name="Labutti K."/>
            <person name="Haridas S."/>
            <person name="Kuo A."/>
            <person name="Salamov A."/>
            <person name="Ahrendt S.R."/>
            <person name="Lipzen A."/>
            <person name="Sullivan W."/>
            <person name="Andreopoulos W.B."/>
            <person name="Clum A."/>
            <person name="Lindquist E."/>
            <person name="Daum C."/>
            <person name="Ramamoorthy G.K."/>
            <person name="Gryganskyi A."/>
            <person name="Culley D."/>
            <person name="Magnuson J.K."/>
            <person name="James T.Y."/>
            <person name="O'Malley M.A."/>
            <person name="Stajich J.E."/>
            <person name="Spatafora J.W."/>
            <person name="Visel A."/>
            <person name="Grigoriev I.V."/>
        </authorList>
    </citation>
    <scope>NUCLEOTIDE SEQUENCE [LARGE SCALE GENOMIC DNA]</scope>
    <source>
        <strain evidence="2 3">68-887.2</strain>
    </source>
</reference>
<keyword evidence="1" id="KW-0732">Signal</keyword>
<dbReference type="AlphaFoldDB" id="A0A1Y2B9I7"/>
<proteinExistence type="predicted"/>
<dbReference type="EMBL" id="MCFC01000015">
    <property type="protein sequence ID" value="ORY31424.1"/>
    <property type="molecule type" value="Genomic_DNA"/>
</dbReference>